<keyword evidence="7" id="KW-0812">Transmembrane</keyword>
<dbReference type="InterPro" id="IPR036280">
    <property type="entry name" value="Multihaem_cyt_sf"/>
</dbReference>
<accession>A0A3N0IG95</accession>
<dbReference type="SUPFAM" id="SSF48695">
    <property type="entry name" value="Multiheme cytochromes"/>
    <property type="match status" value="1"/>
</dbReference>
<feature type="transmembrane region" description="Helical" evidence="7">
    <location>
        <begin position="24"/>
        <end position="45"/>
    </location>
</feature>
<dbReference type="GeneID" id="98662378"/>
<dbReference type="Gene3D" id="1.10.1130.10">
    <property type="entry name" value="Flavocytochrome C3, Chain A"/>
    <property type="match status" value="1"/>
</dbReference>
<evidence type="ECO:0000256" key="2">
    <source>
        <dbReference type="ARBA" id="ARBA00022448"/>
    </source>
</evidence>
<dbReference type="EMBL" id="QIBZ01000005">
    <property type="protein sequence ID" value="RNM35777.1"/>
    <property type="molecule type" value="Genomic_DNA"/>
</dbReference>
<keyword evidence="7" id="KW-0472">Membrane</keyword>
<keyword evidence="5" id="KW-0249">Electron transport</keyword>
<gene>
    <name evidence="9" type="ORF">DMP05_03600</name>
</gene>
<dbReference type="AlphaFoldDB" id="A0A3N0IG95"/>
<dbReference type="GO" id="GO:0030313">
    <property type="term" value="C:cell envelope"/>
    <property type="evidence" value="ECO:0007669"/>
    <property type="project" value="UniProtKB-SubCell"/>
</dbReference>
<dbReference type="InterPro" id="IPR012286">
    <property type="entry name" value="Tetrahaem_cytochrome"/>
</dbReference>
<dbReference type="GO" id="GO:0046872">
    <property type="term" value="F:metal ion binding"/>
    <property type="evidence" value="ECO:0007669"/>
    <property type="project" value="UniProtKB-KW"/>
</dbReference>
<proteinExistence type="predicted"/>
<keyword evidence="2" id="KW-0813">Transport</keyword>
<dbReference type="RefSeq" id="WP_123219202.1">
    <property type="nucleotide sequence ID" value="NZ_JACHYQ010000001.1"/>
</dbReference>
<keyword evidence="3" id="KW-0349">Heme</keyword>
<keyword evidence="4" id="KW-0479">Metal-binding</keyword>
<comment type="subcellular location">
    <subcellularLocation>
        <location evidence="1">Cell envelope</location>
    </subcellularLocation>
</comment>
<evidence type="ECO:0000256" key="7">
    <source>
        <dbReference type="SAM" id="Phobius"/>
    </source>
</evidence>
<evidence type="ECO:0000313" key="9">
    <source>
        <dbReference type="EMBL" id="RNM35777.1"/>
    </source>
</evidence>
<evidence type="ECO:0000313" key="10">
    <source>
        <dbReference type="Proteomes" id="UP000271472"/>
    </source>
</evidence>
<evidence type="ECO:0000256" key="4">
    <source>
        <dbReference type="ARBA" id="ARBA00022723"/>
    </source>
</evidence>
<reference evidence="10" key="1">
    <citation type="submission" date="2018-05" db="EMBL/GenBank/DDBJ databases">
        <title>Genome Sequencing of selected type strains of the family Eggerthellaceae.</title>
        <authorList>
            <person name="Danylec N."/>
            <person name="Stoll D.A."/>
            <person name="Doetsch A."/>
            <person name="Huch M."/>
        </authorList>
    </citation>
    <scope>NUCLEOTIDE SEQUENCE [LARGE SCALE GENOMIC DNA]</scope>
    <source>
        <strain evidence="10">DSM 22006</strain>
    </source>
</reference>
<name>A0A3N0IG95_9ACTN</name>
<dbReference type="OrthoDB" id="5397337at2"/>
<evidence type="ECO:0000256" key="6">
    <source>
        <dbReference type="ARBA" id="ARBA00023004"/>
    </source>
</evidence>
<comment type="caution">
    <text evidence="9">The sequence shown here is derived from an EMBL/GenBank/DDBJ whole genome shotgun (WGS) entry which is preliminary data.</text>
</comment>
<evidence type="ECO:0000256" key="1">
    <source>
        <dbReference type="ARBA" id="ARBA00004196"/>
    </source>
</evidence>
<protein>
    <submittedName>
        <fullName evidence="9">Nitrate reductase</fullName>
    </submittedName>
</protein>
<dbReference type="Pfam" id="PF14537">
    <property type="entry name" value="Cytochrom_c3_2"/>
    <property type="match status" value="1"/>
</dbReference>
<keyword evidence="7" id="KW-1133">Transmembrane helix</keyword>
<keyword evidence="6" id="KW-0408">Iron</keyword>
<evidence type="ECO:0000256" key="3">
    <source>
        <dbReference type="ARBA" id="ARBA00022617"/>
    </source>
</evidence>
<organism evidence="9 10">
    <name type="scientific">Slackia isoflavoniconvertens</name>
    <dbReference type="NCBI Taxonomy" id="572010"/>
    <lineage>
        <taxon>Bacteria</taxon>
        <taxon>Bacillati</taxon>
        <taxon>Actinomycetota</taxon>
        <taxon>Coriobacteriia</taxon>
        <taxon>Eggerthellales</taxon>
        <taxon>Eggerthellaceae</taxon>
        <taxon>Slackia</taxon>
    </lineage>
</organism>
<dbReference type="Proteomes" id="UP000271472">
    <property type="component" value="Unassembled WGS sequence"/>
</dbReference>
<sequence>MTEEMKESAQAETVKAEKVGKKRWPIVVSVIVAVLVVAGIGGFAWHNTPSFCGTVCHSSMSEHVDNYYGADDTNGAGLAHWHGVNAGTTCLDCHKADINTQVAELGSQLSGDTDNLGLADRYYVDNDTCLSCHGDSYEALAEQTADLKPYNPHDSPHGQLNCNECHKGHAQQVDTCGQCHPNGGQTMRGTN</sequence>
<keyword evidence="10" id="KW-1185">Reference proteome</keyword>
<evidence type="ECO:0000256" key="5">
    <source>
        <dbReference type="ARBA" id="ARBA00022982"/>
    </source>
</evidence>
<feature type="domain" description="Tetrahaem cytochrome" evidence="8">
    <location>
        <begin position="85"/>
        <end position="180"/>
    </location>
</feature>
<evidence type="ECO:0000259" key="8">
    <source>
        <dbReference type="Pfam" id="PF14537"/>
    </source>
</evidence>